<dbReference type="SUPFAM" id="SSF46785">
    <property type="entry name" value="Winged helix' DNA-binding domain"/>
    <property type="match status" value="1"/>
</dbReference>
<keyword evidence="3" id="KW-1185">Reference proteome</keyword>
<dbReference type="InterPro" id="IPR036390">
    <property type="entry name" value="WH_DNA-bd_sf"/>
</dbReference>
<dbReference type="InterPro" id="IPR000835">
    <property type="entry name" value="HTH_MarR-typ"/>
</dbReference>
<evidence type="ECO:0000259" key="1">
    <source>
        <dbReference type="PROSITE" id="PS50995"/>
    </source>
</evidence>
<dbReference type="KEGG" id="slc:SL103_20575"/>
<dbReference type="AlphaFoldDB" id="A0A1D7VNH8"/>
<dbReference type="InterPro" id="IPR036388">
    <property type="entry name" value="WH-like_DNA-bd_sf"/>
</dbReference>
<name>A0A1D7VNH8_9ACTN</name>
<dbReference type="GO" id="GO:0006950">
    <property type="term" value="P:response to stress"/>
    <property type="evidence" value="ECO:0007669"/>
    <property type="project" value="TreeGrafter"/>
</dbReference>
<feature type="domain" description="HTH marR-type" evidence="1">
    <location>
        <begin position="16"/>
        <end position="155"/>
    </location>
</feature>
<dbReference type="PANTHER" id="PTHR33164:SF57">
    <property type="entry name" value="MARR-FAMILY TRANSCRIPTIONAL REGULATOR"/>
    <property type="match status" value="1"/>
</dbReference>
<dbReference type="GO" id="GO:0003700">
    <property type="term" value="F:DNA-binding transcription factor activity"/>
    <property type="evidence" value="ECO:0007669"/>
    <property type="project" value="InterPro"/>
</dbReference>
<proteinExistence type="predicted"/>
<dbReference type="PANTHER" id="PTHR33164">
    <property type="entry name" value="TRANSCRIPTIONAL REGULATOR, MARR FAMILY"/>
    <property type="match status" value="1"/>
</dbReference>
<dbReference type="Gene3D" id="1.10.10.10">
    <property type="entry name" value="Winged helix-like DNA-binding domain superfamily/Winged helix DNA-binding domain"/>
    <property type="match status" value="1"/>
</dbReference>
<organism evidence="2 3">
    <name type="scientific">Streptomyces lydicus</name>
    <dbReference type="NCBI Taxonomy" id="47763"/>
    <lineage>
        <taxon>Bacteria</taxon>
        <taxon>Bacillati</taxon>
        <taxon>Actinomycetota</taxon>
        <taxon>Actinomycetes</taxon>
        <taxon>Kitasatosporales</taxon>
        <taxon>Streptomycetaceae</taxon>
        <taxon>Streptomyces</taxon>
    </lineage>
</organism>
<reference evidence="2 3" key="1">
    <citation type="submission" date="2016-09" db="EMBL/GenBank/DDBJ databases">
        <title>Complete genome sequencing of Streptomyces lydicus 103 and metabolic pathways analysis of antibiotic biosynthesis.</title>
        <authorList>
            <person name="Jia N."/>
            <person name="Ding M.-Z."/>
            <person name="Gao F."/>
            <person name="Yuan Y.-J."/>
        </authorList>
    </citation>
    <scope>NUCLEOTIDE SEQUENCE [LARGE SCALE GENOMIC DNA]</scope>
    <source>
        <strain evidence="2 3">103</strain>
    </source>
</reference>
<accession>A0A1D7VNH8</accession>
<protein>
    <submittedName>
        <fullName evidence="2">MarR family transcriptional regulator</fullName>
    </submittedName>
</protein>
<evidence type="ECO:0000313" key="2">
    <source>
        <dbReference type="EMBL" id="AOP48307.1"/>
    </source>
</evidence>
<dbReference type="SMART" id="SM00347">
    <property type="entry name" value="HTH_MARR"/>
    <property type="match status" value="1"/>
</dbReference>
<evidence type="ECO:0000313" key="3">
    <source>
        <dbReference type="Proteomes" id="UP000094094"/>
    </source>
</evidence>
<dbReference type="PROSITE" id="PS50995">
    <property type="entry name" value="HTH_MARR_2"/>
    <property type="match status" value="1"/>
</dbReference>
<dbReference type="EMBL" id="CP017157">
    <property type="protein sequence ID" value="AOP48307.1"/>
    <property type="molecule type" value="Genomic_DNA"/>
</dbReference>
<dbReference type="InterPro" id="IPR039422">
    <property type="entry name" value="MarR/SlyA-like"/>
</dbReference>
<dbReference type="Pfam" id="PF12802">
    <property type="entry name" value="MarR_2"/>
    <property type="match status" value="1"/>
</dbReference>
<gene>
    <name evidence="2" type="ORF">SL103_20575</name>
</gene>
<sequence length="163" mass="17212">MPGRSGVGKGDAGSEVAAIERAMVAMRRSIGRRTLARLAGVEGAPAGGAEFDVLDVVEAAEEAGEPVGVRGVADALRVDQPRASRLVASAVAAGWVVRRAHRTDGRRAPLAVTPEGRAVLEQAHGFRRAAVERVTTDWSEDELAVFARLFTRFVDGFGELRGP</sequence>
<dbReference type="Proteomes" id="UP000094094">
    <property type="component" value="Chromosome"/>
</dbReference>
<dbReference type="OrthoDB" id="7774677at2"/>